<protein>
    <submittedName>
        <fullName evidence="3">Thioredoxin-like fold protein</fullName>
    </submittedName>
</protein>
<dbReference type="Pfam" id="PF22041">
    <property type="entry name" value="GST_C_7"/>
    <property type="match status" value="1"/>
</dbReference>
<dbReference type="Pfam" id="PF13409">
    <property type="entry name" value="GST_N_2"/>
    <property type="match status" value="1"/>
</dbReference>
<sequence>MASSDPTPQTPAGITFYDIGHRPPVEASCSAPNPWKARLALNFKALPYTTTWVRMPDIGAVRKALGAPATRQFADGSDFPTLPVLVDGATSTTVGDSFDIALYLQRTYPTSGGGDLFPPQTLDYSYTPPWAFPAPLSERADGGFPEYLRFNISVDAAFSTHTPLMVQGLPFDPATEEETRREFVRRAGLASWDDFRLEGEARGKVLASFEEMLGGLGGLFGRVGPGPFLMGEKPSYADFIVGGWLRMAVVTLPAEEWEMVRTCHGGTFGRLHDALEVYAEVK</sequence>
<name>A0AAN6MBQ1_9PEZI</name>
<dbReference type="InterPro" id="IPR036249">
    <property type="entry name" value="Thioredoxin-like_sf"/>
</dbReference>
<comment type="caution">
    <text evidence="3">The sequence shown here is derived from an EMBL/GenBank/DDBJ whole genome shotgun (WGS) entry which is preliminary data.</text>
</comment>
<feature type="domain" description="GST C-terminal" evidence="2">
    <location>
        <begin position="143"/>
        <end position="282"/>
    </location>
</feature>
<dbReference type="PROSITE" id="PS50404">
    <property type="entry name" value="GST_NTER"/>
    <property type="match status" value="1"/>
</dbReference>
<dbReference type="AlphaFoldDB" id="A0AAN6MBQ1"/>
<dbReference type="InterPro" id="IPR010987">
    <property type="entry name" value="Glutathione-S-Trfase_C-like"/>
</dbReference>
<dbReference type="InterPro" id="IPR054416">
    <property type="entry name" value="GST_UstS-like_C"/>
</dbReference>
<keyword evidence="4" id="KW-1185">Reference proteome</keyword>
<dbReference type="SUPFAM" id="SSF47616">
    <property type="entry name" value="GST C-terminal domain-like"/>
    <property type="match status" value="1"/>
</dbReference>
<evidence type="ECO:0000259" key="1">
    <source>
        <dbReference type="PROSITE" id="PS50404"/>
    </source>
</evidence>
<evidence type="ECO:0000313" key="4">
    <source>
        <dbReference type="Proteomes" id="UP001303889"/>
    </source>
</evidence>
<feature type="domain" description="GST N-terminal" evidence="1">
    <location>
        <begin position="21"/>
        <end position="112"/>
    </location>
</feature>
<evidence type="ECO:0000259" key="2">
    <source>
        <dbReference type="PROSITE" id="PS50405"/>
    </source>
</evidence>
<reference evidence="3" key="2">
    <citation type="submission" date="2023-05" db="EMBL/GenBank/DDBJ databases">
        <authorList>
            <consortium name="Lawrence Berkeley National Laboratory"/>
            <person name="Steindorff A."/>
            <person name="Hensen N."/>
            <person name="Bonometti L."/>
            <person name="Westerberg I."/>
            <person name="Brannstrom I.O."/>
            <person name="Guillou S."/>
            <person name="Cros-Aarteil S."/>
            <person name="Calhoun S."/>
            <person name="Haridas S."/>
            <person name="Kuo A."/>
            <person name="Mondo S."/>
            <person name="Pangilinan J."/>
            <person name="Riley R."/>
            <person name="Labutti K."/>
            <person name="Andreopoulos B."/>
            <person name="Lipzen A."/>
            <person name="Chen C."/>
            <person name="Yanf M."/>
            <person name="Daum C."/>
            <person name="Ng V."/>
            <person name="Clum A."/>
            <person name="Ohm R."/>
            <person name="Martin F."/>
            <person name="Silar P."/>
            <person name="Natvig D."/>
            <person name="Lalanne C."/>
            <person name="Gautier V."/>
            <person name="Ament-Velasquez S.L."/>
            <person name="Kruys A."/>
            <person name="Hutchinson M.I."/>
            <person name="Powell A.J."/>
            <person name="Barry K."/>
            <person name="Miller A.N."/>
            <person name="Grigoriev I.V."/>
            <person name="Debuchy R."/>
            <person name="Gladieux P."/>
            <person name="Thoren M.H."/>
            <person name="Johannesson H."/>
        </authorList>
    </citation>
    <scope>NUCLEOTIDE SEQUENCE</scope>
    <source>
        <strain evidence="3">CBS 103.79</strain>
    </source>
</reference>
<dbReference type="SUPFAM" id="SSF52833">
    <property type="entry name" value="Thioredoxin-like"/>
    <property type="match status" value="1"/>
</dbReference>
<proteinExistence type="predicted"/>
<dbReference type="PROSITE" id="PS50405">
    <property type="entry name" value="GST_CTER"/>
    <property type="match status" value="1"/>
</dbReference>
<evidence type="ECO:0000313" key="3">
    <source>
        <dbReference type="EMBL" id="KAK3897194.1"/>
    </source>
</evidence>
<reference evidence="3" key="1">
    <citation type="journal article" date="2023" name="Mol. Phylogenet. Evol.">
        <title>Genome-scale phylogeny and comparative genomics of the fungal order Sordariales.</title>
        <authorList>
            <person name="Hensen N."/>
            <person name="Bonometti L."/>
            <person name="Westerberg I."/>
            <person name="Brannstrom I.O."/>
            <person name="Guillou S."/>
            <person name="Cros-Aarteil S."/>
            <person name="Calhoun S."/>
            <person name="Haridas S."/>
            <person name="Kuo A."/>
            <person name="Mondo S."/>
            <person name="Pangilinan J."/>
            <person name="Riley R."/>
            <person name="LaButti K."/>
            <person name="Andreopoulos B."/>
            <person name="Lipzen A."/>
            <person name="Chen C."/>
            <person name="Yan M."/>
            <person name="Daum C."/>
            <person name="Ng V."/>
            <person name="Clum A."/>
            <person name="Steindorff A."/>
            <person name="Ohm R.A."/>
            <person name="Martin F."/>
            <person name="Silar P."/>
            <person name="Natvig D.O."/>
            <person name="Lalanne C."/>
            <person name="Gautier V."/>
            <person name="Ament-Velasquez S.L."/>
            <person name="Kruys A."/>
            <person name="Hutchinson M.I."/>
            <person name="Powell A.J."/>
            <person name="Barry K."/>
            <person name="Miller A.N."/>
            <person name="Grigoriev I.V."/>
            <person name="Debuchy R."/>
            <person name="Gladieux P."/>
            <person name="Hiltunen Thoren M."/>
            <person name="Johannesson H."/>
        </authorList>
    </citation>
    <scope>NUCLEOTIDE SEQUENCE</scope>
    <source>
        <strain evidence="3">CBS 103.79</strain>
    </source>
</reference>
<dbReference type="InterPro" id="IPR036282">
    <property type="entry name" value="Glutathione-S-Trfase_C_sf"/>
</dbReference>
<dbReference type="Proteomes" id="UP001303889">
    <property type="component" value="Unassembled WGS sequence"/>
</dbReference>
<organism evidence="3 4">
    <name type="scientific">Staphylotrichum tortipilum</name>
    <dbReference type="NCBI Taxonomy" id="2831512"/>
    <lineage>
        <taxon>Eukaryota</taxon>
        <taxon>Fungi</taxon>
        <taxon>Dikarya</taxon>
        <taxon>Ascomycota</taxon>
        <taxon>Pezizomycotina</taxon>
        <taxon>Sordariomycetes</taxon>
        <taxon>Sordariomycetidae</taxon>
        <taxon>Sordariales</taxon>
        <taxon>Chaetomiaceae</taxon>
        <taxon>Staphylotrichum</taxon>
    </lineage>
</organism>
<gene>
    <name evidence="3" type="ORF">C8A05DRAFT_39257</name>
</gene>
<accession>A0AAN6MBQ1</accession>
<dbReference type="InterPro" id="IPR004045">
    <property type="entry name" value="Glutathione_S-Trfase_N"/>
</dbReference>
<dbReference type="EMBL" id="MU856237">
    <property type="protein sequence ID" value="KAK3897194.1"/>
    <property type="molecule type" value="Genomic_DNA"/>
</dbReference>
<dbReference type="Gene3D" id="3.40.30.10">
    <property type="entry name" value="Glutaredoxin"/>
    <property type="match status" value="1"/>
</dbReference>
<dbReference type="Gene3D" id="1.20.1050.10">
    <property type="match status" value="1"/>
</dbReference>